<comment type="catalytic activity">
    <reaction evidence="1">
        <text>Hydrolysis of terminal non-reducing N-acetyl-D-hexosamine residues in N-acetyl-beta-D-hexosaminides.</text>
        <dbReference type="EC" id="3.2.1.52"/>
    </reaction>
</comment>
<feature type="chain" id="PRO_5047113637" description="beta-N-acetylhexosaminidase" evidence="8">
    <location>
        <begin position="19"/>
        <end position="900"/>
    </location>
</feature>
<dbReference type="GeneID" id="67442590"/>
<dbReference type="Gene3D" id="2.60.40.290">
    <property type="match status" value="1"/>
</dbReference>
<dbReference type="SUPFAM" id="SSF51445">
    <property type="entry name" value="(Trans)glycosidases"/>
    <property type="match status" value="1"/>
</dbReference>
<accession>A0ABX8XEC7</accession>
<dbReference type="CDD" id="cd06569">
    <property type="entry name" value="GH20_Sm-chitobiase-like"/>
    <property type="match status" value="1"/>
</dbReference>
<dbReference type="Gene3D" id="3.30.379.10">
    <property type="entry name" value="Chitobiase/beta-hexosaminidase domain 2-like"/>
    <property type="match status" value="1"/>
</dbReference>
<dbReference type="InterPro" id="IPR029018">
    <property type="entry name" value="Hex-like_dom2"/>
</dbReference>
<dbReference type="SUPFAM" id="SSF49384">
    <property type="entry name" value="Carbohydrate-binding domain"/>
    <property type="match status" value="1"/>
</dbReference>
<dbReference type="InterPro" id="IPR014756">
    <property type="entry name" value="Ig_E-set"/>
</dbReference>
<feature type="signal peptide" evidence="8">
    <location>
        <begin position="1"/>
        <end position="18"/>
    </location>
</feature>
<keyword evidence="4" id="KW-0378">Hydrolase</keyword>
<dbReference type="PANTHER" id="PTHR22600:SF57">
    <property type="entry name" value="BETA-N-ACETYLHEXOSAMINIDASE"/>
    <property type="match status" value="1"/>
</dbReference>
<dbReference type="Pfam" id="PF00728">
    <property type="entry name" value="Glyco_hydro_20"/>
    <property type="match status" value="1"/>
</dbReference>
<keyword evidence="8" id="KW-0732">Signal</keyword>
<dbReference type="PROSITE" id="PS51257">
    <property type="entry name" value="PROKAR_LIPOPROTEIN"/>
    <property type="match status" value="1"/>
</dbReference>
<dbReference type="InterPro" id="IPR017853">
    <property type="entry name" value="GH"/>
</dbReference>
<keyword evidence="5" id="KW-0326">Glycosidase</keyword>
<dbReference type="InterPro" id="IPR015882">
    <property type="entry name" value="HEX_bac_N"/>
</dbReference>
<evidence type="ECO:0000313" key="11">
    <source>
        <dbReference type="Proteomes" id="UP000827084"/>
    </source>
</evidence>
<dbReference type="Gene3D" id="2.60.40.10">
    <property type="entry name" value="Immunoglobulins"/>
    <property type="match status" value="1"/>
</dbReference>
<dbReference type="SUPFAM" id="SSF81296">
    <property type="entry name" value="E set domains"/>
    <property type="match status" value="1"/>
</dbReference>
<dbReference type="InterPro" id="IPR012291">
    <property type="entry name" value="CBM2_carb-bd_dom_sf"/>
</dbReference>
<evidence type="ECO:0000256" key="7">
    <source>
        <dbReference type="ARBA" id="ARBA00033000"/>
    </source>
</evidence>
<organism evidence="10 11">
    <name type="scientific">Shewanella putrefaciens</name>
    <name type="common">Pseudomonas putrefaciens</name>
    <dbReference type="NCBI Taxonomy" id="24"/>
    <lineage>
        <taxon>Bacteria</taxon>
        <taxon>Pseudomonadati</taxon>
        <taxon>Pseudomonadota</taxon>
        <taxon>Gammaproteobacteria</taxon>
        <taxon>Alteromonadales</taxon>
        <taxon>Shewanellaceae</taxon>
        <taxon>Shewanella</taxon>
    </lineage>
</organism>
<proteinExistence type="inferred from homology"/>
<gene>
    <name evidence="10" type="ORF">K3G22_04980</name>
</gene>
<dbReference type="PRINTS" id="PR00738">
    <property type="entry name" value="GLHYDRLASE20"/>
</dbReference>
<evidence type="ECO:0000256" key="5">
    <source>
        <dbReference type="ARBA" id="ARBA00023295"/>
    </source>
</evidence>
<keyword evidence="11" id="KW-1185">Reference proteome</keyword>
<dbReference type="SUPFAM" id="SSF55545">
    <property type="entry name" value="beta-N-acetylhexosaminidase-like domain"/>
    <property type="match status" value="1"/>
</dbReference>
<dbReference type="InterPro" id="IPR015883">
    <property type="entry name" value="Glyco_hydro_20_cat"/>
</dbReference>
<reference evidence="10 11" key="1">
    <citation type="submission" date="2021-08" db="EMBL/GenBank/DDBJ databases">
        <title>Shewanella putrefaciens YZ-J, complete genome.</title>
        <authorList>
            <person name="Yi Z."/>
        </authorList>
    </citation>
    <scope>NUCLEOTIDE SEQUENCE [LARGE SCALE GENOMIC DNA]</scope>
    <source>
        <strain evidence="10 11">YZ-J</strain>
    </source>
</reference>
<dbReference type="Pfam" id="PF02838">
    <property type="entry name" value="Glyco_hydro_20b"/>
    <property type="match status" value="1"/>
</dbReference>
<comment type="similarity">
    <text evidence="2">Belongs to the glycosyl hydrolase 20 family.</text>
</comment>
<dbReference type="Pfam" id="PF03174">
    <property type="entry name" value="CHB_HEX_C"/>
    <property type="match status" value="1"/>
</dbReference>
<dbReference type="Pfam" id="PF03173">
    <property type="entry name" value="CHB_HEX"/>
    <property type="match status" value="1"/>
</dbReference>
<dbReference type="InterPro" id="IPR025705">
    <property type="entry name" value="Beta_hexosaminidase_sua/sub"/>
</dbReference>
<dbReference type="Gene3D" id="3.20.20.80">
    <property type="entry name" value="Glycosidases"/>
    <property type="match status" value="1"/>
</dbReference>
<evidence type="ECO:0000256" key="3">
    <source>
        <dbReference type="ARBA" id="ARBA00012663"/>
    </source>
</evidence>
<dbReference type="InterPro" id="IPR004867">
    <property type="entry name" value="CHB_C_dom"/>
</dbReference>
<dbReference type="EC" id="3.2.1.52" evidence="3"/>
<evidence type="ECO:0000256" key="2">
    <source>
        <dbReference type="ARBA" id="ARBA00006285"/>
    </source>
</evidence>
<dbReference type="PANTHER" id="PTHR22600">
    <property type="entry name" value="BETA-HEXOSAMINIDASE"/>
    <property type="match status" value="1"/>
</dbReference>
<dbReference type="InterPro" id="IPR008965">
    <property type="entry name" value="CBM2/CBM3_carb-bd_dom_sf"/>
</dbReference>
<evidence type="ECO:0000259" key="9">
    <source>
        <dbReference type="SMART" id="SM01081"/>
    </source>
</evidence>
<evidence type="ECO:0000256" key="4">
    <source>
        <dbReference type="ARBA" id="ARBA00022801"/>
    </source>
</evidence>
<dbReference type="RefSeq" id="WP_061782638.1">
    <property type="nucleotide sequence ID" value="NZ_BMPK01000002.1"/>
</dbReference>
<dbReference type="EMBL" id="CP080635">
    <property type="protein sequence ID" value="QYX73776.1"/>
    <property type="molecule type" value="Genomic_DNA"/>
</dbReference>
<dbReference type="Proteomes" id="UP000827084">
    <property type="component" value="Chromosome"/>
</dbReference>
<evidence type="ECO:0000313" key="10">
    <source>
        <dbReference type="EMBL" id="QYX73776.1"/>
    </source>
</evidence>
<dbReference type="InterPro" id="IPR004866">
    <property type="entry name" value="CHB/HEX_N_dom"/>
</dbReference>
<sequence>MNKTFAATAILVALGLTACSDVPDAQVVNQAPKPAHASPASEVNAVSGALTQTQLQQLGDTLTATYRVVTNIPDEQCNKALAEGRCFVAEIDFVPGIDIASHDWSIYFSQMRPVQSVQSDEFTISHVKGDLYRIAPTAAFTGFSKGVKKTLRFRGELWQLSETDAMPNYYLVAEHLAPVLIASTQVVQDPETKLEVRPYVEGYTDMVKQYRRTETDKLQPADAARLFINNQAVSEDAALATNAIIPTPQKVQVHGTDKAVSLAAGIKVDYQQLDPTLLTPSQVAAALARLARLGVAENDQGLAVKLQHSAGNEGSYQLDIKANEINIAAADAAGFSYALSSLASLIDVQDLRVNAMTIEDSPRYPFRGMHIDVARNFHSKQLLLDLLDQMAAYKLNKLHLHMADDEGWRLEIDGLPELTDIGSQRCHDLAENTCLLPQLGSGPFAELSVNGFYTKQDYIDIVKYAEARQIQVIPSMDMPGHSRAAIKSMEARYRKLLAEGKAAEAKTYLLSDADDKTVYSSVQYYDDNTLNVCMESTYQFVDKVIDEIAKLHQAAGQPLTRYHIGADETAGAWKQSPQCLAFVANNDKGVKSIDELGAYFIERISNQLANKGIEAAGWSDGMSHVRPENMPAKVQSNIWDVIAHKGHSRANQQANLGWETVLSNPEVLYFDFPYEADPKEHGYYWASRTTNSHKVFSFMPDNLAANAEQWTDIQHQPFEADDRIKLDEAGKKVSGPREEGKAFSGLQGQIWSETIRSDDTAEYMIFPRLLMLAERAWHQAAWEVPYQYQGAVYNQNSGAFTLAMREAQAKDWQQLANTLGHKEFIKLDKAGINYRVPTVGAEIRDGKLFANIAYPGLKLEYRSLNGQWQAYQVGLAVTAPIEIRAIAADGIRKGRSLIVN</sequence>
<dbReference type="CDD" id="cd02847">
    <property type="entry name" value="E_set_Chitobiase_C"/>
    <property type="match status" value="1"/>
</dbReference>
<feature type="domain" description="Chitobiase/beta-hexosaminidases N-terminal" evidence="9">
    <location>
        <begin position="60"/>
        <end position="225"/>
    </location>
</feature>
<evidence type="ECO:0000256" key="1">
    <source>
        <dbReference type="ARBA" id="ARBA00001231"/>
    </source>
</evidence>
<protein>
    <recommendedName>
        <fullName evidence="3">beta-N-acetylhexosaminidase</fullName>
        <ecNumber evidence="3">3.2.1.52</ecNumber>
    </recommendedName>
    <alternativeName>
        <fullName evidence="6">Beta-N-acetylhexosaminidase</fullName>
    </alternativeName>
    <alternativeName>
        <fullName evidence="7">N-acetyl-beta-glucosaminidase</fullName>
    </alternativeName>
</protein>
<dbReference type="InterPro" id="IPR013783">
    <property type="entry name" value="Ig-like_fold"/>
</dbReference>
<dbReference type="SMART" id="SM01081">
    <property type="entry name" value="CHB_HEX"/>
    <property type="match status" value="1"/>
</dbReference>
<evidence type="ECO:0000256" key="8">
    <source>
        <dbReference type="SAM" id="SignalP"/>
    </source>
</evidence>
<evidence type="ECO:0000256" key="6">
    <source>
        <dbReference type="ARBA" id="ARBA00030512"/>
    </source>
</evidence>
<name>A0ABX8XEC7_SHEPU</name>